<keyword evidence="2" id="KW-0521">NADP</keyword>
<name>A0ABV8JGU8_9BACL</name>
<dbReference type="NCBIfam" id="TIGR01214">
    <property type="entry name" value="rmlD"/>
    <property type="match status" value="1"/>
</dbReference>
<dbReference type="GO" id="GO:0008831">
    <property type="term" value="F:dTDP-4-dehydrorhamnose reductase activity"/>
    <property type="evidence" value="ECO:0007669"/>
    <property type="project" value="UniProtKB-EC"/>
</dbReference>
<evidence type="ECO:0000259" key="3">
    <source>
        <dbReference type="Pfam" id="PF04321"/>
    </source>
</evidence>
<dbReference type="InterPro" id="IPR005913">
    <property type="entry name" value="dTDP_dehydrorham_reduct"/>
</dbReference>
<dbReference type="Gene3D" id="3.40.50.720">
    <property type="entry name" value="NAD(P)-binding Rossmann-like Domain"/>
    <property type="match status" value="1"/>
</dbReference>
<dbReference type="Proteomes" id="UP001595843">
    <property type="component" value="Unassembled WGS sequence"/>
</dbReference>
<comment type="similarity">
    <text evidence="1 2">Belongs to the dTDP-4-dehydrorhamnose reductase family.</text>
</comment>
<dbReference type="RefSeq" id="WP_380705804.1">
    <property type="nucleotide sequence ID" value="NZ_JBHSAP010000018.1"/>
</dbReference>
<dbReference type="Gene3D" id="3.90.25.10">
    <property type="entry name" value="UDP-galactose 4-epimerase, domain 1"/>
    <property type="match status" value="1"/>
</dbReference>
<dbReference type="SUPFAM" id="SSF51735">
    <property type="entry name" value="NAD(P)-binding Rossmann-fold domains"/>
    <property type="match status" value="1"/>
</dbReference>
<dbReference type="Pfam" id="PF04321">
    <property type="entry name" value="RmlD_sub_bind"/>
    <property type="match status" value="1"/>
</dbReference>
<evidence type="ECO:0000256" key="1">
    <source>
        <dbReference type="ARBA" id="ARBA00010944"/>
    </source>
</evidence>
<sequence>MKVLITGANGQLGRDMLRVLARNHRVTGFSREEWDICDHLRTHWILRKERPDAVIHCAAYTDVDGSEDHPRKAYLTNTKGTKVLADGCGAEGVRLVYISTDYVFDGHREEGYTERSIPFPINVYGKTKRMGERWVERLCPDHLILRTAWVYGHGGHNFPRAILERARRNEPLRVVHDQRGSPTYTVHLAEKTAELLVSPLRGILHTAGGGDCSWYEFADAILARADWSRNRLTRISSCELDRKAPRPAVSILRTERLPAAGIEPLPHWKQGLDAFFDERRQNTHD</sequence>
<dbReference type="InterPro" id="IPR036291">
    <property type="entry name" value="NAD(P)-bd_dom_sf"/>
</dbReference>
<gene>
    <name evidence="4" type="primary">rfbD</name>
    <name evidence="4" type="ORF">ACFOUO_14305</name>
</gene>
<reference evidence="5" key="1">
    <citation type="journal article" date="2019" name="Int. J. Syst. Evol. Microbiol.">
        <title>The Global Catalogue of Microorganisms (GCM) 10K type strain sequencing project: providing services to taxonomists for standard genome sequencing and annotation.</title>
        <authorList>
            <consortium name="The Broad Institute Genomics Platform"/>
            <consortium name="The Broad Institute Genome Sequencing Center for Infectious Disease"/>
            <person name="Wu L."/>
            <person name="Ma J."/>
        </authorList>
    </citation>
    <scope>NUCLEOTIDE SEQUENCE [LARGE SCALE GENOMIC DNA]</scope>
    <source>
        <strain evidence="5">IBRC-M 10813</strain>
    </source>
</reference>
<proteinExistence type="inferred from homology"/>
<accession>A0ABV8JGU8</accession>
<evidence type="ECO:0000313" key="5">
    <source>
        <dbReference type="Proteomes" id="UP001595843"/>
    </source>
</evidence>
<dbReference type="EMBL" id="JBHSAP010000018">
    <property type="protein sequence ID" value="MFC4077971.1"/>
    <property type="molecule type" value="Genomic_DNA"/>
</dbReference>
<organism evidence="4 5">
    <name type="scientific">Salinithrix halophila</name>
    <dbReference type="NCBI Taxonomy" id="1485204"/>
    <lineage>
        <taxon>Bacteria</taxon>
        <taxon>Bacillati</taxon>
        <taxon>Bacillota</taxon>
        <taxon>Bacilli</taxon>
        <taxon>Bacillales</taxon>
        <taxon>Thermoactinomycetaceae</taxon>
        <taxon>Salinithrix</taxon>
    </lineage>
</organism>
<dbReference type="PANTHER" id="PTHR10491:SF4">
    <property type="entry name" value="METHIONINE ADENOSYLTRANSFERASE 2 SUBUNIT BETA"/>
    <property type="match status" value="1"/>
</dbReference>
<comment type="caution">
    <text evidence="4">The sequence shown here is derived from an EMBL/GenBank/DDBJ whole genome shotgun (WGS) entry which is preliminary data.</text>
</comment>
<feature type="domain" description="RmlD-like substrate binding" evidence="3">
    <location>
        <begin position="1"/>
        <end position="278"/>
    </location>
</feature>
<dbReference type="CDD" id="cd05254">
    <property type="entry name" value="dTDP_HR_like_SDR_e"/>
    <property type="match status" value="1"/>
</dbReference>
<comment type="pathway">
    <text evidence="2">Carbohydrate biosynthesis; dTDP-L-rhamnose biosynthesis.</text>
</comment>
<protein>
    <recommendedName>
        <fullName evidence="2">dTDP-4-dehydrorhamnose reductase</fullName>
        <ecNumber evidence="2">1.1.1.133</ecNumber>
    </recommendedName>
</protein>
<dbReference type="InterPro" id="IPR029903">
    <property type="entry name" value="RmlD-like-bd"/>
</dbReference>
<comment type="function">
    <text evidence="2">Catalyzes the reduction of dTDP-6-deoxy-L-lyxo-4-hexulose to yield dTDP-L-rhamnose.</text>
</comment>
<evidence type="ECO:0000256" key="2">
    <source>
        <dbReference type="RuleBase" id="RU364082"/>
    </source>
</evidence>
<dbReference type="PANTHER" id="PTHR10491">
    <property type="entry name" value="DTDP-4-DEHYDRORHAMNOSE REDUCTASE"/>
    <property type="match status" value="1"/>
</dbReference>
<keyword evidence="5" id="KW-1185">Reference proteome</keyword>
<dbReference type="EC" id="1.1.1.133" evidence="2"/>
<evidence type="ECO:0000313" key="4">
    <source>
        <dbReference type="EMBL" id="MFC4077971.1"/>
    </source>
</evidence>
<keyword evidence="2 4" id="KW-0560">Oxidoreductase</keyword>